<keyword evidence="3" id="KW-0272">Extracellular matrix</keyword>
<feature type="disulfide bond" evidence="14">
    <location>
        <begin position="301"/>
        <end position="322"/>
    </location>
</feature>
<dbReference type="GeneTree" id="ENSGT00940000159267"/>
<keyword evidence="5 14" id="KW-1015">Disulfide bond</keyword>
<dbReference type="PANTHER" id="PTHR22804">
    <property type="entry name" value="AGGRECAN/VERSICAN PROTEOGLYCAN"/>
    <property type="match status" value="1"/>
</dbReference>
<dbReference type="Gene3D" id="2.60.40.10">
    <property type="entry name" value="Immunoglobulins"/>
    <property type="match status" value="1"/>
</dbReference>
<dbReference type="SMART" id="SM00445">
    <property type="entry name" value="LINK"/>
    <property type="match status" value="2"/>
</dbReference>
<feature type="disulfide bond" evidence="14">
    <location>
        <begin position="202"/>
        <end position="223"/>
    </location>
</feature>
<dbReference type="CDD" id="cd05877">
    <property type="entry name" value="Ig_LP_like"/>
    <property type="match status" value="1"/>
</dbReference>
<evidence type="ECO:0000256" key="10">
    <source>
        <dbReference type="ARBA" id="ARBA00038272"/>
    </source>
</evidence>
<dbReference type="FunFam" id="3.10.100.10:FF:000002">
    <property type="entry name" value="Hyaluronan proteoglycan link protein 1"/>
    <property type="match status" value="1"/>
</dbReference>
<evidence type="ECO:0000256" key="7">
    <source>
        <dbReference type="ARBA" id="ARBA00023290"/>
    </source>
</evidence>
<reference evidence="17" key="1">
    <citation type="submission" date="2025-08" db="UniProtKB">
        <authorList>
            <consortium name="Ensembl"/>
        </authorList>
    </citation>
    <scope>IDENTIFICATION</scope>
</reference>
<dbReference type="GO" id="GO:0005540">
    <property type="term" value="F:hyaluronic acid binding"/>
    <property type="evidence" value="ECO:0007669"/>
    <property type="project" value="UniProtKB-KW"/>
</dbReference>
<dbReference type="PROSITE" id="PS01241">
    <property type="entry name" value="LINK_1"/>
    <property type="match status" value="1"/>
</dbReference>
<keyword evidence="7" id="KW-0373">Hyaluronic acid</keyword>
<dbReference type="Ensembl" id="ENSHCOT00000013076.1">
    <property type="protein sequence ID" value="ENSHCOP00000000860.1"/>
    <property type="gene ID" value="ENSHCOG00000001731.1"/>
</dbReference>
<dbReference type="InterPro" id="IPR016186">
    <property type="entry name" value="C-type_lectin-like/link_sf"/>
</dbReference>
<protein>
    <recommendedName>
        <fullName evidence="11">Hyaluronan and proteoglycan link protein 1</fullName>
    </recommendedName>
    <alternativeName>
        <fullName evidence="12">Cartilage-linking protein 1</fullName>
    </alternativeName>
    <alternativeName>
        <fullName evidence="13">Proteoglycan link protein</fullName>
    </alternativeName>
</protein>
<dbReference type="PANTHER" id="PTHR22804:SF10">
    <property type="entry name" value="HYALURONAN AND PROTEOGLYCAN LINK PROTEIN 1"/>
    <property type="match status" value="1"/>
</dbReference>
<dbReference type="Pfam" id="PF00193">
    <property type="entry name" value="Xlink"/>
    <property type="match status" value="2"/>
</dbReference>
<evidence type="ECO:0000256" key="14">
    <source>
        <dbReference type="PROSITE-ProRule" id="PRU00323"/>
    </source>
</evidence>
<reference evidence="17" key="2">
    <citation type="submission" date="2025-09" db="UniProtKB">
        <authorList>
            <consortium name="Ensembl"/>
        </authorList>
    </citation>
    <scope>IDENTIFICATION</scope>
</reference>
<dbReference type="PROSITE" id="PS50835">
    <property type="entry name" value="IG_LIKE"/>
    <property type="match status" value="1"/>
</dbReference>
<dbReference type="GO" id="GO:0007155">
    <property type="term" value="P:cell adhesion"/>
    <property type="evidence" value="ECO:0007669"/>
    <property type="project" value="InterPro"/>
</dbReference>
<dbReference type="InterPro" id="IPR000538">
    <property type="entry name" value="Link_dom"/>
</dbReference>
<dbReference type="GO" id="GO:0002052">
    <property type="term" value="P:positive regulation of neuroblast proliferation"/>
    <property type="evidence" value="ECO:0007669"/>
    <property type="project" value="TreeGrafter"/>
</dbReference>
<dbReference type="GO" id="GO:0005615">
    <property type="term" value="C:extracellular space"/>
    <property type="evidence" value="ECO:0007669"/>
    <property type="project" value="TreeGrafter"/>
</dbReference>
<feature type="domain" description="Link" evidence="16">
    <location>
        <begin position="156"/>
        <end position="251"/>
    </location>
</feature>
<keyword evidence="2" id="KW-0964">Secreted</keyword>
<accession>A0A3Q2X9J3</accession>
<comment type="function">
    <text evidence="9">Stabilizes the aggregates of proteoglycan monomers with hyaluronic acid in the extracellular cartilage matrix.</text>
</comment>
<name>A0A3Q2X9J3_HIPCM</name>
<evidence type="ECO:0000256" key="1">
    <source>
        <dbReference type="ARBA" id="ARBA00004498"/>
    </source>
</evidence>
<evidence type="ECO:0000256" key="3">
    <source>
        <dbReference type="ARBA" id="ARBA00022530"/>
    </source>
</evidence>
<dbReference type="GO" id="GO:0010001">
    <property type="term" value="P:glial cell differentiation"/>
    <property type="evidence" value="ECO:0007669"/>
    <property type="project" value="TreeGrafter"/>
</dbReference>
<evidence type="ECO:0000259" key="16">
    <source>
        <dbReference type="PROSITE" id="PS50963"/>
    </source>
</evidence>
<dbReference type="GO" id="GO:0001501">
    <property type="term" value="P:skeletal system development"/>
    <property type="evidence" value="ECO:0007669"/>
    <property type="project" value="TreeGrafter"/>
</dbReference>
<dbReference type="SMART" id="SM00409">
    <property type="entry name" value="IG"/>
    <property type="match status" value="1"/>
</dbReference>
<evidence type="ECO:0000313" key="18">
    <source>
        <dbReference type="Proteomes" id="UP000264820"/>
    </source>
</evidence>
<organism evidence="17 18">
    <name type="scientific">Hippocampus comes</name>
    <name type="common">Tiger tail seahorse</name>
    <dbReference type="NCBI Taxonomy" id="109280"/>
    <lineage>
        <taxon>Eukaryota</taxon>
        <taxon>Metazoa</taxon>
        <taxon>Chordata</taxon>
        <taxon>Craniata</taxon>
        <taxon>Vertebrata</taxon>
        <taxon>Euteleostomi</taxon>
        <taxon>Actinopterygii</taxon>
        <taxon>Neopterygii</taxon>
        <taxon>Teleostei</taxon>
        <taxon>Neoteleostei</taxon>
        <taxon>Acanthomorphata</taxon>
        <taxon>Syngnathiaria</taxon>
        <taxon>Syngnathiformes</taxon>
        <taxon>Syngnathoidei</taxon>
        <taxon>Syngnathidae</taxon>
        <taxon>Hippocampus</taxon>
    </lineage>
</organism>
<dbReference type="Proteomes" id="UP000264820">
    <property type="component" value="Unplaced"/>
</dbReference>
<dbReference type="FunFam" id="3.10.100.10:FF:000001">
    <property type="entry name" value="Hyaluronan proteoglycan link protein 1"/>
    <property type="match status" value="1"/>
</dbReference>
<dbReference type="InterPro" id="IPR016187">
    <property type="entry name" value="CTDL_fold"/>
</dbReference>
<dbReference type="InterPro" id="IPR013106">
    <property type="entry name" value="Ig_V-set"/>
</dbReference>
<dbReference type="SUPFAM" id="SSF56436">
    <property type="entry name" value="C-type lectin-like"/>
    <property type="match status" value="2"/>
</dbReference>
<evidence type="ECO:0000256" key="2">
    <source>
        <dbReference type="ARBA" id="ARBA00022525"/>
    </source>
</evidence>
<feature type="domain" description="Ig-like" evidence="15">
    <location>
        <begin position="39"/>
        <end position="150"/>
    </location>
</feature>
<keyword evidence="8" id="KW-0393">Immunoglobulin domain</keyword>
<dbReference type="InterPro" id="IPR036179">
    <property type="entry name" value="Ig-like_dom_sf"/>
</dbReference>
<evidence type="ECO:0000256" key="8">
    <source>
        <dbReference type="ARBA" id="ARBA00023319"/>
    </source>
</evidence>
<dbReference type="InterPro" id="IPR050691">
    <property type="entry name" value="Hyaluronan_bind_Proteoglycan"/>
</dbReference>
<dbReference type="SMART" id="SM00406">
    <property type="entry name" value="IGv"/>
    <property type="match status" value="1"/>
</dbReference>
<evidence type="ECO:0000313" key="17">
    <source>
        <dbReference type="Ensembl" id="ENSHCOP00000000860.1"/>
    </source>
</evidence>
<sequence length="351" mass="39206">SVDLRECVSVVIALDYATELTQECVQIVYLCMVENGHGLSVTSHPSRVLSRSGGNATLPCTIHRDQSLAPNRKMRIKWTKLTFDLLTEVDVLAAMDYHKRSYGSYHGRVHLCGSSPSDASLVIEDITLDDYGRYKCEVIDGLEDATVVVSLDLEGVVFPYSPRLGRYNFNFQDAERACREQDGVVASPQQLREAWRGGMDWCNAGWLSDGSVQYPITSPREPCGGQNTPAGVRTYGLRNKNMNHYDVFCFTSHYNGHFYFLPHVTKLTYDEAAAACRRDGARMATVGHMYAAWKLSGYDRCDAGWLADGSVRYPVARPRPRCSPTRPAVGFLGFPDKKHKLYGVYCFGPGR</sequence>
<dbReference type="AlphaFoldDB" id="A0A3Q2X9J3"/>
<keyword evidence="4" id="KW-0677">Repeat</keyword>
<dbReference type="OMA" id="ERACHDQ"/>
<evidence type="ECO:0000256" key="11">
    <source>
        <dbReference type="ARBA" id="ARBA00040183"/>
    </source>
</evidence>
<comment type="caution">
    <text evidence="14">Lacks conserved residue(s) required for the propagation of feature annotation.</text>
</comment>
<keyword evidence="18" id="KW-1185">Reference proteome</keyword>
<proteinExistence type="inferred from homology"/>
<dbReference type="Gene3D" id="3.10.100.10">
    <property type="entry name" value="Mannose-Binding Protein A, subunit A"/>
    <property type="match status" value="2"/>
</dbReference>
<dbReference type="CDD" id="cd03518">
    <property type="entry name" value="Link_domain_HAPLN_module_1"/>
    <property type="match status" value="1"/>
</dbReference>
<dbReference type="PROSITE" id="PS50963">
    <property type="entry name" value="LINK_2"/>
    <property type="match status" value="2"/>
</dbReference>
<dbReference type="InterPro" id="IPR007110">
    <property type="entry name" value="Ig-like_dom"/>
</dbReference>
<dbReference type="InterPro" id="IPR003599">
    <property type="entry name" value="Ig_sub"/>
</dbReference>
<evidence type="ECO:0000256" key="4">
    <source>
        <dbReference type="ARBA" id="ARBA00022737"/>
    </source>
</evidence>
<keyword evidence="6" id="KW-0325">Glycoprotein</keyword>
<dbReference type="CDD" id="cd03519">
    <property type="entry name" value="Link_domain_HAPLN_module_2"/>
    <property type="match status" value="1"/>
</dbReference>
<evidence type="ECO:0000256" key="9">
    <source>
        <dbReference type="ARBA" id="ARBA00037563"/>
    </source>
</evidence>
<comment type="similarity">
    <text evidence="10">Belongs to the HAPLN family.</text>
</comment>
<evidence type="ECO:0000256" key="5">
    <source>
        <dbReference type="ARBA" id="ARBA00023157"/>
    </source>
</evidence>
<dbReference type="Pfam" id="PF07686">
    <property type="entry name" value="V-set"/>
    <property type="match status" value="1"/>
</dbReference>
<comment type="subcellular location">
    <subcellularLocation>
        <location evidence="1">Secreted</location>
        <location evidence="1">Extracellular space</location>
        <location evidence="1">Extracellular matrix</location>
    </subcellularLocation>
</comment>
<evidence type="ECO:0000256" key="6">
    <source>
        <dbReference type="ARBA" id="ARBA00023180"/>
    </source>
</evidence>
<dbReference type="SUPFAM" id="SSF48726">
    <property type="entry name" value="Immunoglobulin"/>
    <property type="match status" value="1"/>
</dbReference>
<feature type="domain" description="Link" evidence="16">
    <location>
        <begin position="256"/>
        <end position="348"/>
    </location>
</feature>
<dbReference type="InterPro" id="IPR013783">
    <property type="entry name" value="Ig-like_fold"/>
</dbReference>
<evidence type="ECO:0000256" key="13">
    <source>
        <dbReference type="ARBA" id="ARBA00042980"/>
    </source>
</evidence>
<evidence type="ECO:0000256" key="12">
    <source>
        <dbReference type="ARBA" id="ARBA00042100"/>
    </source>
</evidence>
<dbReference type="GO" id="GO:0007417">
    <property type="term" value="P:central nervous system development"/>
    <property type="evidence" value="ECO:0007669"/>
    <property type="project" value="TreeGrafter"/>
</dbReference>
<dbReference type="STRING" id="109280.ENSHCOP00000000860"/>
<evidence type="ECO:0000259" key="15">
    <source>
        <dbReference type="PROSITE" id="PS50835"/>
    </source>
</evidence>
<dbReference type="GO" id="GO:0045202">
    <property type="term" value="C:synapse"/>
    <property type="evidence" value="ECO:0007669"/>
    <property type="project" value="TreeGrafter"/>
</dbReference>
<dbReference type="PRINTS" id="PR01265">
    <property type="entry name" value="LINKMODULE"/>
</dbReference>
<dbReference type="GO" id="GO:0072534">
    <property type="term" value="C:perineuronal net"/>
    <property type="evidence" value="ECO:0007669"/>
    <property type="project" value="TreeGrafter"/>
</dbReference>